<evidence type="ECO:0000256" key="1">
    <source>
        <dbReference type="ARBA" id="ARBA00004571"/>
    </source>
</evidence>
<sequence length="699" mass="76542">MFLTIPMAGFLVSHTVYAQTRTVPTSPEKEEPKIEEVVVRAKPPPRSASDWEADEKVVGSTPHETGADALRVIPGAFVSDRGLLGRAPHLSLRGFDGTSGQDVEVFVENIPLNQASNIRAPGYADMRLVMPEVIKSVRIQNGPYDPHQGDFAIAGSAHMELGLPKAGFWGKGTLGSFRSRRIFLGYVPNGDFWRDCFAAFETYSTDGAGTGRAGERSSFIAQFATAKQDMSFRSVLAIGTGRFDFPGYLDQGFVERGGYPYTSRQPLGRDRASHAHLGAVLQWTMDGGVMEVGAFASRVKMGFHENLTGYVFDATAGIPPAASDDAEQVNESSTIGISSRYRHHVKLTSKRDLVELGVYARLDNVDQSDTRLVSDGTVHTRLVDATVSATNLAAYVDTRLHPVKHLTVRGGTRLDSLTYAVKDRTNNQGLERSAQGFHLGNKVTFDYFSGSGVHWIASYGEGFRSPQARTLSEGDRVPFATVQSFEAGVRVKDRIWQASLSGFQSWLSQDRVFDPTLRQNSEAPGSRRTGVSFAVQARRGMFGSTTSGTYTYAVFTGSDRRFREGDIVPYAPRMVLREDAYVMGNLAKIGDDHLVGRIGLGLEGAAMRELPGGTDGKNVFYVDALATLGWREVELGISGINLLNLQYYDSQYVYVSNFDKDPNLPPPSPHVLVAPPASIFVSLQIHLPPKKRDPNQYDE</sequence>
<comment type="similarity">
    <text evidence="10">Belongs to the TonB-dependent receptor family.</text>
</comment>
<evidence type="ECO:0000259" key="11">
    <source>
        <dbReference type="Pfam" id="PF00593"/>
    </source>
</evidence>
<feature type="domain" description="TonB-dependent receptor plug" evidence="12">
    <location>
        <begin position="55"/>
        <end position="155"/>
    </location>
</feature>
<evidence type="ECO:0000256" key="6">
    <source>
        <dbReference type="ARBA" id="ARBA00023077"/>
    </source>
</evidence>
<evidence type="ECO:0000256" key="4">
    <source>
        <dbReference type="ARBA" id="ARBA00022692"/>
    </source>
</evidence>
<dbReference type="EMBL" id="CP089984">
    <property type="protein sequence ID" value="WXB17723.1"/>
    <property type="molecule type" value="Genomic_DNA"/>
</dbReference>
<comment type="subcellular location">
    <subcellularLocation>
        <location evidence="1">Cell outer membrane</location>
        <topology evidence="1">Multi-pass membrane protein</topology>
    </subcellularLocation>
</comment>
<accession>A0ABZ2M3B3</accession>
<dbReference type="Pfam" id="PF07715">
    <property type="entry name" value="Plug"/>
    <property type="match status" value="1"/>
</dbReference>
<keyword evidence="7 10" id="KW-0472">Membrane</keyword>
<dbReference type="InterPro" id="IPR037066">
    <property type="entry name" value="Plug_dom_sf"/>
</dbReference>
<dbReference type="PANTHER" id="PTHR30069:SF29">
    <property type="entry name" value="HEMOGLOBIN AND HEMOGLOBIN-HAPTOGLOBIN-BINDING PROTEIN 1-RELATED"/>
    <property type="match status" value="1"/>
</dbReference>
<protein>
    <submittedName>
        <fullName evidence="13">TonB-dependent receptor</fullName>
    </submittedName>
</protein>
<gene>
    <name evidence="13" type="ORF">LZC94_10720</name>
</gene>
<dbReference type="InterPro" id="IPR012910">
    <property type="entry name" value="Plug_dom"/>
</dbReference>
<keyword evidence="9" id="KW-0998">Cell outer membrane</keyword>
<keyword evidence="2" id="KW-0813">Transport</keyword>
<keyword evidence="8 13" id="KW-0675">Receptor</keyword>
<keyword evidence="5" id="KW-0732">Signal</keyword>
<evidence type="ECO:0000259" key="12">
    <source>
        <dbReference type="Pfam" id="PF07715"/>
    </source>
</evidence>
<dbReference type="Gene3D" id="2.170.130.10">
    <property type="entry name" value="TonB-dependent receptor, plug domain"/>
    <property type="match status" value="1"/>
</dbReference>
<dbReference type="RefSeq" id="WP_394827364.1">
    <property type="nucleotide sequence ID" value="NZ_CP089984.1"/>
</dbReference>
<dbReference type="InterPro" id="IPR000531">
    <property type="entry name" value="Beta-barrel_TonB"/>
</dbReference>
<evidence type="ECO:0000256" key="5">
    <source>
        <dbReference type="ARBA" id="ARBA00022729"/>
    </source>
</evidence>
<dbReference type="SUPFAM" id="SSF56935">
    <property type="entry name" value="Porins"/>
    <property type="match status" value="1"/>
</dbReference>
<organism evidence="13 14">
    <name type="scientific">Pendulispora albinea</name>
    <dbReference type="NCBI Taxonomy" id="2741071"/>
    <lineage>
        <taxon>Bacteria</taxon>
        <taxon>Pseudomonadati</taxon>
        <taxon>Myxococcota</taxon>
        <taxon>Myxococcia</taxon>
        <taxon>Myxococcales</taxon>
        <taxon>Sorangiineae</taxon>
        <taxon>Pendulisporaceae</taxon>
        <taxon>Pendulispora</taxon>
    </lineage>
</organism>
<keyword evidence="4" id="KW-0812">Transmembrane</keyword>
<dbReference type="InterPro" id="IPR036942">
    <property type="entry name" value="Beta-barrel_TonB_sf"/>
</dbReference>
<keyword evidence="6 10" id="KW-0798">TonB box</keyword>
<keyword evidence="14" id="KW-1185">Reference proteome</keyword>
<dbReference type="PANTHER" id="PTHR30069">
    <property type="entry name" value="TONB-DEPENDENT OUTER MEMBRANE RECEPTOR"/>
    <property type="match status" value="1"/>
</dbReference>
<evidence type="ECO:0000256" key="7">
    <source>
        <dbReference type="ARBA" id="ARBA00023136"/>
    </source>
</evidence>
<evidence type="ECO:0000256" key="3">
    <source>
        <dbReference type="ARBA" id="ARBA00022452"/>
    </source>
</evidence>
<dbReference type="Pfam" id="PF00593">
    <property type="entry name" value="TonB_dep_Rec_b-barrel"/>
    <property type="match status" value="1"/>
</dbReference>
<reference evidence="13 14" key="1">
    <citation type="submission" date="2021-12" db="EMBL/GenBank/DDBJ databases">
        <title>Discovery of the Pendulisporaceae a myxobacterial family with distinct sporulation behavior and unique specialized metabolism.</title>
        <authorList>
            <person name="Garcia R."/>
            <person name="Popoff A."/>
            <person name="Bader C.D."/>
            <person name="Loehr J."/>
            <person name="Walesch S."/>
            <person name="Walt C."/>
            <person name="Boldt J."/>
            <person name="Bunk B."/>
            <person name="Haeckl F.J.F.P.J."/>
            <person name="Gunesch A.P."/>
            <person name="Birkelbach J."/>
            <person name="Nuebel U."/>
            <person name="Pietschmann T."/>
            <person name="Bach T."/>
            <person name="Mueller R."/>
        </authorList>
    </citation>
    <scope>NUCLEOTIDE SEQUENCE [LARGE SCALE GENOMIC DNA]</scope>
    <source>
        <strain evidence="13 14">MSr11954</strain>
    </source>
</reference>
<proteinExistence type="inferred from homology"/>
<evidence type="ECO:0000256" key="8">
    <source>
        <dbReference type="ARBA" id="ARBA00023170"/>
    </source>
</evidence>
<dbReference type="InterPro" id="IPR039426">
    <property type="entry name" value="TonB-dep_rcpt-like"/>
</dbReference>
<evidence type="ECO:0000256" key="9">
    <source>
        <dbReference type="ARBA" id="ARBA00023237"/>
    </source>
</evidence>
<feature type="domain" description="TonB-dependent receptor-like beta-barrel" evidence="11">
    <location>
        <begin position="240"/>
        <end position="577"/>
    </location>
</feature>
<dbReference type="Proteomes" id="UP001370348">
    <property type="component" value="Chromosome"/>
</dbReference>
<evidence type="ECO:0000313" key="13">
    <source>
        <dbReference type="EMBL" id="WXB17723.1"/>
    </source>
</evidence>
<evidence type="ECO:0000256" key="10">
    <source>
        <dbReference type="RuleBase" id="RU003357"/>
    </source>
</evidence>
<evidence type="ECO:0000313" key="14">
    <source>
        <dbReference type="Proteomes" id="UP001370348"/>
    </source>
</evidence>
<evidence type="ECO:0000256" key="2">
    <source>
        <dbReference type="ARBA" id="ARBA00022448"/>
    </source>
</evidence>
<name>A0ABZ2M3B3_9BACT</name>
<dbReference type="Gene3D" id="2.40.170.20">
    <property type="entry name" value="TonB-dependent receptor, beta-barrel domain"/>
    <property type="match status" value="1"/>
</dbReference>
<keyword evidence="3" id="KW-1134">Transmembrane beta strand</keyword>